<proteinExistence type="inferred from homology"/>
<comment type="caution">
    <text evidence="9">Lacks conserved residue(s) required for the propagation of feature annotation.</text>
</comment>
<keyword evidence="6 9" id="KW-0067">ATP-binding</keyword>
<reference evidence="10 11" key="1">
    <citation type="submission" date="2018-10" db="EMBL/GenBank/DDBJ databases">
        <title>Rhodobacter sp . BO-81.</title>
        <authorList>
            <person name="Im W.T."/>
        </authorList>
    </citation>
    <scope>NUCLEOTIDE SEQUENCE [LARGE SCALE GENOMIC DNA]</scope>
    <source>
        <strain evidence="10 11">BO-81</strain>
    </source>
</reference>
<dbReference type="GO" id="GO:0005524">
    <property type="term" value="F:ATP binding"/>
    <property type="evidence" value="ECO:0007669"/>
    <property type="project" value="UniProtKB-UniRule"/>
</dbReference>
<protein>
    <recommendedName>
        <fullName evidence="9">ATP-dependent dethiobiotin synthetase BioD</fullName>
        <ecNumber evidence="9">6.3.3.3</ecNumber>
    </recommendedName>
    <alternativeName>
        <fullName evidence="9">DTB synthetase</fullName>
        <shortName evidence="9">DTBS</shortName>
    </alternativeName>
    <alternativeName>
        <fullName evidence="9">Dethiobiotin synthase</fullName>
    </alternativeName>
</protein>
<keyword evidence="11" id="KW-1185">Reference proteome</keyword>
<comment type="catalytic activity">
    <reaction evidence="9">
        <text>(7R,8S)-7,8-diammoniononanoate + CO2 + ATP = (4R,5S)-dethiobiotin + ADP + phosphate + 3 H(+)</text>
        <dbReference type="Rhea" id="RHEA:15805"/>
        <dbReference type="ChEBI" id="CHEBI:15378"/>
        <dbReference type="ChEBI" id="CHEBI:16526"/>
        <dbReference type="ChEBI" id="CHEBI:30616"/>
        <dbReference type="ChEBI" id="CHEBI:43474"/>
        <dbReference type="ChEBI" id="CHEBI:149469"/>
        <dbReference type="ChEBI" id="CHEBI:149473"/>
        <dbReference type="ChEBI" id="CHEBI:456216"/>
        <dbReference type="EC" id="6.3.3.3"/>
    </reaction>
</comment>
<dbReference type="NCBIfam" id="TIGR00347">
    <property type="entry name" value="bioD"/>
    <property type="match status" value="1"/>
</dbReference>
<comment type="cofactor">
    <cofactor evidence="9">
        <name>Mg(2+)</name>
        <dbReference type="ChEBI" id="CHEBI:18420"/>
    </cofactor>
</comment>
<comment type="similarity">
    <text evidence="9">Belongs to the dethiobiotin synthetase family.</text>
</comment>
<evidence type="ECO:0000313" key="11">
    <source>
        <dbReference type="Proteomes" id="UP000279673"/>
    </source>
</evidence>
<feature type="binding site" evidence="9">
    <location>
        <begin position="15"/>
        <end position="20"/>
    </location>
    <ligand>
        <name>ATP</name>
        <dbReference type="ChEBI" id="CHEBI:30616"/>
    </ligand>
</feature>
<evidence type="ECO:0000256" key="4">
    <source>
        <dbReference type="ARBA" id="ARBA00022741"/>
    </source>
</evidence>
<evidence type="ECO:0000256" key="2">
    <source>
        <dbReference type="ARBA" id="ARBA00022598"/>
    </source>
</evidence>
<evidence type="ECO:0000256" key="3">
    <source>
        <dbReference type="ARBA" id="ARBA00022723"/>
    </source>
</evidence>
<name>A0A421BPH2_9RHOB</name>
<evidence type="ECO:0000256" key="8">
    <source>
        <dbReference type="ARBA" id="ARBA00047386"/>
    </source>
</evidence>
<evidence type="ECO:0000256" key="9">
    <source>
        <dbReference type="HAMAP-Rule" id="MF_00336"/>
    </source>
</evidence>
<keyword evidence="3 9" id="KW-0479">Metal-binding</keyword>
<feature type="binding site" evidence="9">
    <location>
        <position position="39"/>
    </location>
    <ligand>
        <name>substrate</name>
    </ligand>
</feature>
<evidence type="ECO:0000313" key="10">
    <source>
        <dbReference type="EMBL" id="RLL64969.1"/>
    </source>
</evidence>
<feature type="binding site" evidence="9">
    <location>
        <begin position="99"/>
        <end position="102"/>
    </location>
    <ligand>
        <name>ATP</name>
        <dbReference type="ChEBI" id="CHEBI:30616"/>
    </ligand>
</feature>
<accession>A0A421BPH2</accession>
<dbReference type="PIRSF" id="PIRSF006755">
    <property type="entry name" value="DTB_synth"/>
    <property type="match status" value="1"/>
</dbReference>
<gene>
    <name evidence="9 10" type="primary">bioD</name>
    <name evidence="10" type="ORF">DYS74_09040</name>
</gene>
<comment type="subcellular location">
    <subcellularLocation>
        <location evidence="9">Cytoplasm</location>
    </subcellularLocation>
</comment>
<dbReference type="GO" id="GO:0009102">
    <property type="term" value="P:biotin biosynthetic process"/>
    <property type="evidence" value="ECO:0007669"/>
    <property type="project" value="UniProtKB-UniRule"/>
</dbReference>
<feature type="binding site" evidence="9">
    <location>
        <position position="19"/>
    </location>
    <ligand>
        <name>Mg(2+)</name>
        <dbReference type="ChEBI" id="CHEBI:18420"/>
    </ligand>
</feature>
<dbReference type="InterPro" id="IPR004472">
    <property type="entry name" value="DTB_synth_BioD"/>
</dbReference>
<dbReference type="HAMAP" id="MF_00336">
    <property type="entry name" value="BioD"/>
    <property type="match status" value="1"/>
</dbReference>
<feature type="binding site" evidence="9">
    <location>
        <position position="48"/>
    </location>
    <ligand>
        <name>Mg(2+)</name>
        <dbReference type="ChEBI" id="CHEBI:18420"/>
    </ligand>
</feature>
<dbReference type="Gene3D" id="3.40.50.300">
    <property type="entry name" value="P-loop containing nucleotide triphosphate hydrolases"/>
    <property type="match status" value="1"/>
</dbReference>
<dbReference type="InterPro" id="IPR027417">
    <property type="entry name" value="P-loop_NTPase"/>
</dbReference>
<dbReference type="PANTHER" id="PTHR43210:SF2">
    <property type="entry name" value="ATP-DEPENDENT DETHIOBIOTIN SYNTHETASE BIOD 2"/>
    <property type="match status" value="1"/>
</dbReference>
<dbReference type="RefSeq" id="WP_121533030.1">
    <property type="nucleotide sequence ID" value="NZ_RCHI01000007.1"/>
</dbReference>
<dbReference type="Pfam" id="PF13500">
    <property type="entry name" value="AAA_26"/>
    <property type="match status" value="1"/>
</dbReference>
<comment type="catalytic activity">
    <reaction evidence="8">
        <text>(7R,8S)-8-amino-7-(carboxyamino)nonanoate + ATP = (4R,5S)-dethiobiotin + ADP + phosphate + H(+)</text>
        <dbReference type="Rhea" id="RHEA:63684"/>
        <dbReference type="ChEBI" id="CHEBI:15378"/>
        <dbReference type="ChEBI" id="CHEBI:30616"/>
        <dbReference type="ChEBI" id="CHEBI:43474"/>
        <dbReference type="ChEBI" id="CHEBI:149470"/>
        <dbReference type="ChEBI" id="CHEBI:149473"/>
        <dbReference type="ChEBI" id="CHEBI:456216"/>
    </reaction>
</comment>
<dbReference type="EC" id="6.3.3.3" evidence="9"/>
<evidence type="ECO:0000256" key="6">
    <source>
        <dbReference type="ARBA" id="ARBA00022840"/>
    </source>
</evidence>
<feature type="binding site" evidence="9">
    <location>
        <begin position="183"/>
        <end position="185"/>
    </location>
    <ligand>
        <name>ATP</name>
        <dbReference type="ChEBI" id="CHEBI:30616"/>
    </ligand>
</feature>
<evidence type="ECO:0000256" key="1">
    <source>
        <dbReference type="ARBA" id="ARBA00022490"/>
    </source>
</evidence>
<keyword evidence="4 9" id="KW-0547">Nucleotide-binding</keyword>
<dbReference type="PANTHER" id="PTHR43210">
    <property type="entry name" value="DETHIOBIOTIN SYNTHETASE"/>
    <property type="match status" value="1"/>
</dbReference>
<dbReference type="SUPFAM" id="SSF52540">
    <property type="entry name" value="P-loop containing nucleoside triphosphate hydrolases"/>
    <property type="match status" value="1"/>
</dbReference>
<comment type="caution">
    <text evidence="10">The sequence shown here is derived from an EMBL/GenBank/DDBJ whole genome shotgun (WGS) entry which is preliminary data.</text>
</comment>
<dbReference type="GO" id="GO:0000287">
    <property type="term" value="F:magnesium ion binding"/>
    <property type="evidence" value="ECO:0007669"/>
    <property type="project" value="UniProtKB-UniRule"/>
</dbReference>
<keyword evidence="5 9" id="KW-0093">Biotin biosynthesis</keyword>
<dbReference type="CDD" id="cd03109">
    <property type="entry name" value="DTBS"/>
    <property type="match status" value="1"/>
</dbReference>
<feature type="binding site" evidence="9">
    <location>
        <position position="48"/>
    </location>
    <ligand>
        <name>ATP</name>
        <dbReference type="ChEBI" id="CHEBI:30616"/>
    </ligand>
</feature>
<feature type="active site" evidence="9">
    <location>
        <position position="35"/>
    </location>
</feature>
<dbReference type="AlphaFoldDB" id="A0A421BPH2"/>
<evidence type="ECO:0000256" key="5">
    <source>
        <dbReference type="ARBA" id="ARBA00022756"/>
    </source>
</evidence>
<comment type="function">
    <text evidence="9">Catalyzes a mechanistically unusual reaction, the ATP-dependent insertion of CO2 between the N7 and N8 nitrogen atoms of 7,8-diaminopelargonic acid (DAPA, also called 7,8-diammoniononanoate) to form a ureido ring.</text>
</comment>
<keyword evidence="7 9" id="KW-0460">Magnesium</keyword>
<dbReference type="UniPathway" id="UPA00078">
    <property type="reaction ID" value="UER00161"/>
</dbReference>
<feature type="binding site" evidence="9">
    <location>
        <position position="99"/>
    </location>
    <ligand>
        <name>Mg(2+)</name>
        <dbReference type="ChEBI" id="CHEBI:18420"/>
    </ligand>
</feature>
<dbReference type="EMBL" id="RCHI01000007">
    <property type="protein sequence ID" value="RLL64969.1"/>
    <property type="molecule type" value="Genomic_DNA"/>
</dbReference>
<keyword evidence="2 9" id="KW-0436">Ligase</keyword>
<comment type="pathway">
    <text evidence="9">Cofactor biosynthesis; biotin biosynthesis; biotin from 7,8-diaminononanoate: step 1/2.</text>
</comment>
<organism evidence="10 11">
    <name type="scientific">Paenirhodobacter hankyongi</name>
    <dbReference type="NCBI Taxonomy" id="2294033"/>
    <lineage>
        <taxon>Bacteria</taxon>
        <taxon>Pseudomonadati</taxon>
        <taxon>Pseudomonadota</taxon>
        <taxon>Alphaproteobacteria</taxon>
        <taxon>Rhodobacterales</taxon>
        <taxon>Rhodobacter group</taxon>
        <taxon>Paenirhodobacter</taxon>
    </lineage>
</organism>
<evidence type="ECO:0000256" key="7">
    <source>
        <dbReference type="ARBA" id="ARBA00022842"/>
    </source>
</evidence>
<dbReference type="Proteomes" id="UP000279673">
    <property type="component" value="Unassembled WGS sequence"/>
</dbReference>
<dbReference type="GO" id="GO:0005829">
    <property type="term" value="C:cytosol"/>
    <property type="evidence" value="ECO:0007669"/>
    <property type="project" value="TreeGrafter"/>
</dbReference>
<comment type="subunit">
    <text evidence="9">Homodimer.</text>
</comment>
<dbReference type="GO" id="GO:0004141">
    <property type="term" value="F:dethiobiotin synthase activity"/>
    <property type="evidence" value="ECO:0007669"/>
    <property type="project" value="UniProtKB-UniRule"/>
</dbReference>
<keyword evidence="1 9" id="KW-0963">Cytoplasm</keyword>
<sequence>MSRPETVVVTGTDTDIGKTVFSAGLTAALKASYWKPVQSGLDGPTDSDTVARLSGRPVLPEAYRLRLPASPHLSAEREGVEIDPARLTLPEVPGPLVVEGAGGLMVPLTRRSLFLDIIAGWDVPVILAARTALGTINHTLLSLEALRARGVRVAGVVFLGEEVADTQSVICEIGRVATLGRLPRLDPLTPTTLAAAFAGLDLSPLHEVW</sequence>